<dbReference type="PANTHER" id="PTHR21089:SF1">
    <property type="entry name" value="BIFUNCTIONAL 3-DEHYDROQUINATE DEHYDRATASE_SHIKIMATE DEHYDROGENASE, CHLOROPLASTIC"/>
    <property type="match status" value="1"/>
</dbReference>
<gene>
    <name evidence="3" type="ORF">UFOPK2265_00428</name>
    <name evidence="4" type="ORF">UFOPK3255_00761</name>
    <name evidence="5" type="ORF">UFOPK4284_00394</name>
</gene>
<dbReference type="SUPFAM" id="SSF51735">
    <property type="entry name" value="NAD(P)-binding Rossmann-fold domains"/>
    <property type="match status" value="1"/>
</dbReference>
<dbReference type="PANTHER" id="PTHR21089">
    <property type="entry name" value="SHIKIMATE DEHYDROGENASE"/>
    <property type="match status" value="1"/>
</dbReference>
<dbReference type="SUPFAM" id="SSF53223">
    <property type="entry name" value="Aminoacid dehydrogenase-like, N-terminal domain"/>
    <property type="match status" value="1"/>
</dbReference>
<dbReference type="GO" id="GO:0009423">
    <property type="term" value="P:chorismate biosynthetic process"/>
    <property type="evidence" value="ECO:0007669"/>
    <property type="project" value="UniProtKB-UniPathway"/>
</dbReference>
<dbReference type="InterPro" id="IPR046346">
    <property type="entry name" value="Aminoacid_DH-like_N_sf"/>
</dbReference>
<reference evidence="3" key="1">
    <citation type="submission" date="2020-05" db="EMBL/GenBank/DDBJ databases">
        <authorList>
            <person name="Chiriac C."/>
            <person name="Salcher M."/>
            <person name="Ghai R."/>
            <person name="Kavagutti S V."/>
        </authorList>
    </citation>
    <scope>NUCLEOTIDE SEQUENCE</scope>
</reference>
<evidence type="ECO:0000259" key="2">
    <source>
        <dbReference type="Pfam" id="PF08501"/>
    </source>
</evidence>
<dbReference type="GO" id="GO:0019632">
    <property type="term" value="P:shikimate metabolic process"/>
    <property type="evidence" value="ECO:0007669"/>
    <property type="project" value="TreeGrafter"/>
</dbReference>
<dbReference type="Gene3D" id="3.40.50.10860">
    <property type="entry name" value="Leucine Dehydrogenase, chain A, domain 1"/>
    <property type="match status" value="1"/>
</dbReference>
<evidence type="ECO:0000259" key="1">
    <source>
        <dbReference type="Pfam" id="PF01488"/>
    </source>
</evidence>
<dbReference type="Pfam" id="PF08501">
    <property type="entry name" value="Shikimate_dh_N"/>
    <property type="match status" value="1"/>
</dbReference>
<dbReference type="GO" id="GO:0004764">
    <property type="term" value="F:shikimate 3-dehydrogenase (NADP+) activity"/>
    <property type="evidence" value="ECO:0007669"/>
    <property type="project" value="InterPro"/>
</dbReference>
<dbReference type="Gene3D" id="3.40.50.720">
    <property type="entry name" value="NAD(P)-binding Rossmann-like Domain"/>
    <property type="match status" value="1"/>
</dbReference>
<accession>A0A6J6L4G8</accession>
<dbReference type="GO" id="GO:0005829">
    <property type="term" value="C:cytosol"/>
    <property type="evidence" value="ECO:0007669"/>
    <property type="project" value="TreeGrafter"/>
</dbReference>
<dbReference type="EMBL" id="CAFAZY010000097">
    <property type="protein sequence ID" value="CAB4843584.1"/>
    <property type="molecule type" value="Genomic_DNA"/>
</dbReference>
<name>A0A6J6L4G8_9ZZZZ</name>
<dbReference type="UniPathway" id="UPA00053">
    <property type="reaction ID" value="UER00087"/>
</dbReference>
<evidence type="ECO:0000313" key="4">
    <source>
        <dbReference type="EMBL" id="CAB4843584.1"/>
    </source>
</evidence>
<evidence type="ECO:0000313" key="3">
    <source>
        <dbReference type="EMBL" id="CAB4655504.1"/>
    </source>
</evidence>
<protein>
    <submittedName>
        <fullName evidence="3">Unannotated protein</fullName>
    </submittedName>
</protein>
<feature type="domain" description="Shikimate dehydrogenase substrate binding N-terminal" evidence="2">
    <location>
        <begin position="6"/>
        <end position="87"/>
    </location>
</feature>
<dbReference type="InterPro" id="IPR036291">
    <property type="entry name" value="NAD(P)-bd_dom_sf"/>
</dbReference>
<evidence type="ECO:0000313" key="5">
    <source>
        <dbReference type="EMBL" id="CAB5046500.1"/>
    </source>
</evidence>
<dbReference type="Pfam" id="PF01488">
    <property type="entry name" value="Shikimate_DH"/>
    <property type="match status" value="1"/>
</dbReference>
<dbReference type="InterPro" id="IPR022893">
    <property type="entry name" value="Shikimate_DH_fam"/>
</dbReference>
<dbReference type="NCBIfam" id="NF001311">
    <property type="entry name" value="PRK00258.1-3"/>
    <property type="match status" value="1"/>
</dbReference>
<organism evidence="3">
    <name type="scientific">freshwater metagenome</name>
    <dbReference type="NCBI Taxonomy" id="449393"/>
    <lineage>
        <taxon>unclassified sequences</taxon>
        <taxon>metagenomes</taxon>
        <taxon>ecological metagenomes</taxon>
    </lineage>
</organism>
<dbReference type="InterPro" id="IPR006151">
    <property type="entry name" value="Shikm_DH/Glu-tRNA_Rdtase"/>
</dbReference>
<dbReference type="EMBL" id="CAFBQE010000016">
    <property type="protein sequence ID" value="CAB5046500.1"/>
    <property type="molecule type" value="Genomic_DNA"/>
</dbReference>
<dbReference type="EMBL" id="CAEZWP010000012">
    <property type="protein sequence ID" value="CAB4655504.1"/>
    <property type="molecule type" value="Genomic_DNA"/>
</dbReference>
<dbReference type="GO" id="GO:0050661">
    <property type="term" value="F:NADP binding"/>
    <property type="evidence" value="ECO:0007669"/>
    <property type="project" value="TreeGrafter"/>
</dbReference>
<sequence length="272" mass="28874">MIKAAVLGSPIEHSLSPLLHTIAYAELGIEGDYTRVEIKSGELNQFLESCDDSWTGLSLTMPLKEEALGVTKDVSDLARRIRSANTLVRRQGEWSASTTDVSGFTHALAAHGIDSCGDVLIIGGGATARAAAAACDGIASRITVMNRSQSRIEALSNAVESADLDFIAWDDANIIESVDLIISTTPKGASDSLAASFPSHPTGVFFDVLYNPWPTLALETWSKRGAAIIDGLDLLIHQGIDQVSLFSGIRIDRAPMAALMRKHALIALGSST</sequence>
<dbReference type="InterPro" id="IPR013708">
    <property type="entry name" value="Shikimate_DH-bd_N"/>
</dbReference>
<dbReference type="AlphaFoldDB" id="A0A6J6L4G8"/>
<dbReference type="CDD" id="cd01065">
    <property type="entry name" value="NAD_bind_Shikimate_DH"/>
    <property type="match status" value="1"/>
</dbReference>
<proteinExistence type="predicted"/>
<feature type="domain" description="Quinate/shikimate 5-dehydrogenase/glutamyl-tRNA reductase" evidence="1">
    <location>
        <begin position="118"/>
        <end position="185"/>
    </location>
</feature>